<feature type="signal peptide" evidence="1">
    <location>
        <begin position="1"/>
        <end position="16"/>
    </location>
</feature>
<feature type="chain" id="PRO_5013755951" description="Dockerin domain-containing protein" evidence="1">
    <location>
        <begin position="17"/>
        <end position="525"/>
    </location>
</feature>
<dbReference type="GO" id="GO:0004553">
    <property type="term" value="F:hydrolase activity, hydrolyzing O-glycosyl compounds"/>
    <property type="evidence" value="ECO:0007669"/>
    <property type="project" value="InterPro"/>
</dbReference>
<comment type="caution">
    <text evidence="3">The sequence shown here is derived from an EMBL/GenBank/DDBJ whole genome shotgun (WGS) entry which is preliminary data.</text>
</comment>
<dbReference type="Proteomes" id="UP000231472">
    <property type="component" value="Unassembled WGS sequence"/>
</dbReference>
<evidence type="ECO:0000259" key="2">
    <source>
        <dbReference type="PROSITE" id="PS51766"/>
    </source>
</evidence>
<dbReference type="InterPro" id="IPR059226">
    <property type="entry name" value="Choice_anch_Q_dom"/>
</dbReference>
<dbReference type="EMBL" id="PEYC01000004">
    <property type="protein sequence ID" value="PIS40360.1"/>
    <property type="molecule type" value="Genomic_DNA"/>
</dbReference>
<sequence length="525" mass="56974">MALTLLWLILPQTAQAADYYLDAANGNDSNPGTEAQPWKTIARAQNYKAGYVPDGYDPMVAPGDTVWVKNGSYGIFRENTSDNPRESYYFERNNWITYKAATGHSPILTGINIRNYKPYDPNAGKAGSSYLIFDGFAVNGRVFIYYTNYVQVKNSTISGTSYNANDPVVELGSGHHTTIDSCIIRNGGEGIGGSGNYCTFSNNIIHHIGEDAFHFWGNYLTVENNDIYDVARVYAAGDDPNNYSSYHPDGMHLEHKEASITDVTIRCNKVHDCNDASVQAISIYGGEGANAWQHLKIENNLIYDMNCPDNLLIVVGVADCDIINNTVWSFVGGKARIHTHASYGGCVVTNLYNNIFRTFLVDEDKSGFTAQVVNHGNNIFGGNPNGQGGTYKFYTNSTELKSTTPVFVNASGDDYHLADGSVAINFGDPAYAPATDILGNPRDALPDAGSYEYISQTLLFGDVSDEGEISAYDAALTAQYAVGLISLTSGQIQKADVSGDGKVSVYDAALILQKVAGLISKFPVE</sequence>
<dbReference type="CDD" id="cd14256">
    <property type="entry name" value="Dockerin_I"/>
    <property type="match status" value="1"/>
</dbReference>
<evidence type="ECO:0000256" key="1">
    <source>
        <dbReference type="SAM" id="SignalP"/>
    </source>
</evidence>
<dbReference type="InterPro" id="IPR012334">
    <property type="entry name" value="Pectin_lyas_fold"/>
</dbReference>
<dbReference type="NCBIfam" id="NF041518">
    <property type="entry name" value="choice_anch_Q"/>
    <property type="match status" value="1"/>
</dbReference>
<protein>
    <recommendedName>
        <fullName evidence="2">Dockerin domain-containing protein</fullName>
    </recommendedName>
</protein>
<evidence type="ECO:0000313" key="3">
    <source>
        <dbReference type="EMBL" id="PIS40360.1"/>
    </source>
</evidence>
<gene>
    <name evidence="3" type="ORF">COT32_00145</name>
</gene>
<dbReference type="AlphaFoldDB" id="A0A2H0YPH5"/>
<accession>A0A2H0YPH5</accession>
<proteinExistence type="predicted"/>
<evidence type="ECO:0000313" key="4">
    <source>
        <dbReference type="Proteomes" id="UP000231472"/>
    </source>
</evidence>
<dbReference type="InterPro" id="IPR036439">
    <property type="entry name" value="Dockerin_dom_sf"/>
</dbReference>
<dbReference type="InterPro" id="IPR011050">
    <property type="entry name" value="Pectin_lyase_fold/virulence"/>
</dbReference>
<dbReference type="InterPro" id="IPR002105">
    <property type="entry name" value="Dockerin_1_rpt"/>
</dbReference>
<feature type="domain" description="Dockerin" evidence="2">
    <location>
        <begin position="456"/>
        <end position="524"/>
    </location>
</feature>
<dbReference type="Gene3D" id="1.10.1330.10">
    <property type="entry name" value="Dockerin domain"/>
    <property type="match status" value="1"/>
</dbReference>
<name>A0A2H0YPH5_9BACT</name>
<keyword evidence="1" id="KW-0732">Signal</keyword>
<dbReference type="SUPFAM" id="SSF63446">
    <property type="entry name" value="Type I dockerin domain"/>
    <property type="match status" value="1"/>
</dbReference>
<dbReference type="GO" id="GO:0000272">
    <property type="term" value="P:polysaccharide catabolic process"/>
    <property type="evidence" value="ECO:0007669"/>
    <property type="project" value="InterPro"/>
</dbReference>
<dbReference type="SUPFAM" id="SSF51126">
    <property type="entry name" value="Pectin lyase-like"/>
    <property type="match status" value="1"/>
</dbReference>
<organism evidence="3 4">
    <name type="scientific">Candidatus Nealsonbacteria bacterium CG08_land_8_20_14_0_20_36_22</name>
    <dbReference type="NCBI Taxonomy" id="1974704"/>
    <lineage>
        <taxon>Bacteria</taxon>
        <taxon>Candidatus Nealsoniibacteriota</taxon>
    </lineage>
</organism>
<dbReference type="PROSITE" id="PS51766">
    <property type="entry name" value="DOCKERIN"/>
    <property type="match status" value="1"/>
</dbReference>
<dbReference type="Pfam" id="PF00404">
    <property type="entry name" value="Dockerin_1"/>
    <property type="match status" value="1"/>
</dbReference>
<reference evidence="4" key="1">
    <citation type="submission" date="2017-09" db="EMBL/GenBank/DDBJ databases">
        <title>Depth-based differentiation of microbial function through sediment-hosted aquifers and enrichment of novel symbionts in the deep terrestrial subsurface.</title>
        <authorList>
            <person name="Probst A.J."/>
            <person name="Ladd B."/>
            <person name="Jarett J.K."/>
            <person name="Geller-Mcgrath D.E."/>
            <person name="Sieber C.M.K."/>
            <person name="Emerson J.B."/>
            <person name="Anantharaman K."/>
            <person name="Thomas B.C."/>
            <person name="Malmstrom R."/>
            <person name="Stieglmeier M."/>
            <person name="Klingl A."/>
            <person name="Woyke T."/>
            <person name="Ryan C.M."/>
            <person name="Banfield J.F."/>
        </authorList>
    </citation>
    <scope>NUCLEOTIDE SEQUENCE [LARGE SCALE GENOMIC DNA]</scope>
</reference>
<dbReference type="InterPro" id="IPR016134">
    <property type="entry name" value="Dockerin_dom"/>
</dbReference>
<dbReference type="Gene3D" id="2.160.20.10">
    <property type="entry name" value="Single-stranded right-handed beta-helix, Pectin lyase-like"/>
    <property type="match status" value="1"/>
</dbReference>